<dbReference type="EMBL" id="JXMW01000010">
    <property type="protein sequence ID" value="OQD58679.1"/>
    <property type="molecule type" value="Genomic_DNA"/>
</dbReference>
<organism evidence="2 3">
    <name type="scientific">Methanobrevibacter arboriphilus JCM 13429 = DSM 1125</name>
    <dbReference type="NCBI Taxonomy" id="1300164"/>
    <lineage>
        <taxon>Archaea</taxon>
        <taxon>Methanobacteriati</taxon>
        <taxon>Methanobacteriota</taxon>
        <taxon>Methanomada group</taxon>
        <taxon>Methanobacteria</taxon>
        <taxon>Methanobacteriales</taxon>
        <taxon>Methanobacteriaceae</taxon>
        <taxon>Methanobrevibacter</taxon>
    </lineage>
</organism>
<keyword evidence="1" id="KW-0812">Transmembrane</keyword>
<gene>
    <name evidence="2" type="ORF">MBBAR_10c00200</name>
</gene>
<evidence type="ECO:0000256" key="1">
    <source>
        <dbReference type="SAM" id="Phobius"/>
    </source>
</evidence>
<dbReference type="Proteomes" id="UP000191661">
    <property type="component" value="Unassembled WGS sequence"/>
</dbReference>
<dbReference type="OrthoDB" id="375489at2157"/>
<name>A0A1V6N1W8_METAZ</name>
<evidence type="ECO:0000313" key="2">
    <source>
        <dbReference type="EMBL" id="OQD58679.1"/>
    </source>
</evidence>
<dbReference type="RefSeq" id="WP_080460381.1">
    <property type="nucleotide sequence ID" value="NZ_JXMW01000010.1"/>
</dbReference>
<keyword evidence="3" id="KW-1185">Reference proteome</keyword>
<keyword evidence="1" id="KW-0472">Membrane</keyword>
<accession>A0A1V6N1W8</accession>
<protein>
    <submittedName>
        <fullName evidence="2">Uncharacterized protein</fullName>
    </submittedName>
</protein>
<evidence type="ECO:0000313" key="3">
    <source>
        <dbReference type="Proteomes" id="UP000191661"/>
    </source>
</evidence>
<comment type="caution">
    <text evidence="2">The sequence shown here is derived from an EMBL/GenBank/DDBJ whole genome shotgun (WGS) entry which is preliminary data.</text>
</comment>
<keyword evidence="1" id="KW-1133">Transmembrane helix</keyword>
<feature type="transmembrane region" description="Helical" evidence="1">
    <location>
        <begin position="6"/>
        <end position="28"/>
    </location>
</feature>
<sequence length="172" mass="19159">MKNKYIAILIIFLILVVAGVFGGLFYLFNSSLNSLVSIDPEFDSLANGVMKNETFGDVKISVPENVTFRMSNDSTNSTVPRSYESDIGIYILVYSGYLTKENIDFMIQEYVKTNNFTEIKLEGLSGNSKAYNSPYNTREIIIVNDEGNKAVFLTVPTSDELAVKMANSVVFI</sequence>
<proteinExistence type="predicted"/>
<dbReference type="AlphaFoldDB" id="A0A1V6N1W8"/>
<reference evidence="2 3" key="1">
    <citation type="submission" date="2014-12" db="EMBL/GenBank/DDBJ databases">
        <title>Genome sequence of Methanobrevibacter arboriphilicus DH1, DSM1125.</title>
        <authorList>
            <person name="Poehlein A."/>
            <person name="Thauer R.K."/>
            <person name="Seedorf H."/>
            <person name="Daniel R."/>
        </authorList>
    </citation>
    <scope>NUCLEOTIDE SEQUENCE [LARGE SCALE GENOMIC DNA]</scope>
    <source>
        <strain evidence="2 3">DH1</strain>
    </source>
</reference>